<dbReference type="EMBL" id="WIXE01004507">
    <property type="protein sequence ID" value="KAK5982964.1"/>
    <property type="molecule type" value="Genomic_DNA"/>
</dbReference>
<proteinExistence type="predicted"/>
<comment type="caution">
    <text evidence="1">The sequence shown here is derived from an EMBL/GenBank/DDBJ whole genome shotgun (WGS) entry which is preliminary data.</text>
</comment>
<gene>
    <name evidence="1" type="ORF">GCK32_016717</name>
</gene>
<evidence type="ECO:0000313" key="1">
    <source>
        <dbReference type="EMBL" id="KAK5982964.1"/>
    </source>
</evidence>
<organism evidence="1 2">
    <name type="scientific">Trichostrongylus colubriformis</name>
    <name type="common">Black scour worm</name>
    <dbReference type="NCBI Taxonomy" id="6319"/>
    <lineage>
        <taxon>Eukaryota</taxon>
        <taxon>Metazoa</taxon>
        <taxon>Ecdysozoa</taxon>
        <taxon>Nematoda</taxon>
        <taxon>Chromadorea</taxon>
        <taxon>Rhabditida</taxon>
        <taxon>Rhabditina</taxon>
        <taxon>Rhabditomorpha</taxon>
        <taxon>Strongyloidea</taxon>
        <taxon>Trichostrongylidae</taxon>
        <taxon>Trichostrongylus</taxon>
    </lineage>
</organism>
<sequence>GLERRGRPLSGFTSTYCVLLDKVTTNE</sequence>
<protein>
    <submittedName>
        <fullName evidence="1">Uncharacterized protein</fullName>
    </submittedName>
</protein>
<keyword evidence="2" id="KW-1185">Reference proteome</keyword>
<evidence type="ECO:0000313" key="2">
    <source>
        <dbReference type="Proteomes" id="UP001331761"/>
    </source>
</evidence>
<dbReference type="AlphaFoldDB" id="A0AAN8IQF2"/>
<dbReference type="Proteomes" id="UP001331761">
    <property type="component" value="Unassembled WGS sequence"/>
</dbReference>
<name>A0AAN8IQF2_TRICO</name>
<accession>A0AAN8IQF2</accession>
<reference evidence="1 2" key="1">
    <citation type="submission" date="2019-10" db="EMBL/GenBank/DDBJ databases">
        <title>Assembly and Annotation for the nematode Trichostrongylus colubriformis.</title>
        <authorList>
            <person name="Martin J."/>
        </authorList>
    </citation>
    <scope>NUCLEOTIDE SEQUENCE [LARGE SCALE GENOMIC DNA]</scope>
    <source>
        <strain evidence="1">G859</strain>
        <tissue evidence="1">Whole worm</tissue>
    </source>
</reference>
<feature type="non-terminal residue" evidence="1">
    <location>
        <position position="1"/>
    </location>
</feature>